<feature type="non-terminal residue" evidence="2">
    <location>
        <position position="1"/>
    </location>
</feature>
<feature type="region of interest" description="Disordered" evidence="1">
    <location>
        <begin position="68"/>
        <end position="87"/>
    </location>
</feature>
<evidence type="ECO:0000313" key="2">
    <source>
        <dbReference type="EMBL" id="KNC73301.1"/>
    </source>
</evidence>
<evidence type="ECO:0000256" key="1">
    <source>
        <dbReference type="SAM" id="MobiDB-lite"/>
    </source>
</evidence>
<feature type="region of interest" description="Disordered" evidence="1">
    <location>
        <begin position="369"/>
        <end position="525"/>
    </location>
</feature>
<feature type="compositionally biased region" description="Low complexity" evidence="1">
    <location>
        <begin position="68"/>
        <end position="84"/>
    </location>
</feature>
<protein>
    <submittedName>
        <fullName evidence="2">Uncharacterized protein</fullName>
    </submittedName>
</protein>
<feature type="region of interest" description="Disordered" evidence="1">
    <location>
        <begin position="24"/>
        <end position="54"/>
    </location>
</feature>
<evidence type="ECO:0000313" key="3">
    <source>
        <dbReference type="Proteomes" id="UP000054560"/>
    </source>
</evidence>
<proteinExistence type="predicted"/>
<feature type="compositionally biased region" description="Basic and acidic residues" evidence="1">
    <location>
        <begin position="369"/>
        <end position="397"/>
    </location>
</feature>
<dbReference type="RefSeq" id="XP_014147203.1">
    <property type="nucleotide sequence ID" value="XM_014291728.1"/>
</dbReference>
<feature type="region of interest" description="Disordered" evidence="1">
    <location>
        <begin position="312"/>
        <end position="347"/>
    </location>
</feature>
<accession>A0A0L0F9T9</accession>
<feature type="compositionally biased region" description="Basic and acidic residues" evidence="1">
    <location>
        <begin position="433"/>
        <end position="462"/>
    </location>
</feature>
<feature type="region of interest" description="Disordered" evidence="1">
    <location>
        <begin position="100"/>
        <end position="125"/>
    </location>
</feature>
<dbReference type="EMBL" id="KQ245805">
    <property type="protein sequence ID" value="KNC73301.1"/>
    <property type="molecule type" value="Genomic_DNA"/>
</dbReference>
<feature type="compositionally biased region" description="Polar residues" evidence="1">
    <location>
        <begin position="541"/>
        <end position="556"/>
    </location>
</feature>
<organism evidence="2 3">
    <name type="scientific">Sphaeroforma arctica JP610</name>
    <dbReference type="NCBI Taxonomy" id="667725"/>
    <lineage>
        <taxon>Eukaryota</taxon>
        <taxon>Ichthyosporea</taxon>
        <taxon>Ichthyophonida</taxon>
        <taxon>Sphaeroforma</taxon>
    </lineage>
</organism>
<feature type="compositionally biased region" description="Polar residues" evidence="1">
    <location>
        <begin position="258"/>
        <end position="268"/>
    </location>
</feature>
<feature type="region of interest" description="Disordered" evidence="1">
    <location>
        <begin position="253"/>
        <end position="290"/>
    </location>
</feature>
<reference evidence="2 3" key="1">
    <citation type="submission" date="2011-02" db="EMBL/GenBank/DDBJ databases">
        <title>The Genome Sequence of Sphaeroforma arctica JP610.</title>
        <authorList>
            <consortium name="The Broad Institute Genome Sequencing Platform"/>
            <person name="Russ C."/>
            <person name="Cuomo C."/>
            <person name="Young S.K."/>
            <person name="Zeng Q."/>
            <person name="Gargeya S."/>
            <person name="Alvarado L."/>
            <person name="Berlin A."/>
            <person name="Chapman S.B."/>
            <person name="Chen Z."/>
            <person name="Freedman E."/>
            <person name="Gellesch M."/>
            <person name="Goldberg J."/>
            <person name="Griggs A."/>
            <person name="Gujja S."/>
            <person name="Heilman E."/>
            <person name="Heiman D."/>
            <person name="Howarth C."/>
            <person name="Mehta T."/>
            <person name="Neiman D."/>
            <person name="Pearson M."/>
            <person name="Roberts A."/>
            <person name="Saif S."/>
            <person name="Shea T."/>
            <person name="Shenoy N."/>
            <person name="Sisk P."/>
            <person name="Stolte C."/>
            <person name="Sykes S."/>
            <person name="White J."/>
            <person name="Yandava C."/>
            <person name="Burger G."/>
            <person name="Gray M.W."/>
            <person name="Holland P.W.H."/>
            <person name="King N."/>
            <person name="Lang F.B.F."/>
            <person name="Roger A.J."/>
            <person name="Ruiz-Trillo I."/>
            <person name="Haas B."/>
            <person name="Nusbaum C."/>
            <person name="Birren B."/>
        </authorList>
    </citation>
    <scope>NUCLEOTIDE SEQUENCE [LARGE SCALE GENOMIC DNA]</scope>
    <source>
        <strain evidence="2 3">JP610</strain>
    </source>
</reference>
<keyword evidence="3" id="KW-1185">Reference proteome</keyword>
<dbReference type="GeneID" id="25914642"/>
<gene>
    <name evidence="2" type="ORF">SARC_14138</name>
</gene>
<name>A0A0L0F9T9_9EUKA</name>
<dbReference type="AlphaFoldDB" id="A0A0L0F9T9"/>
<sequence length="618" mass="66545">ILRDHLREKRKERLAEEIALDRIQNAEGESAVRTPKKKASARSQRKKVRTTPATVDHTTTHENITTTTTTTTTTTIGQQGESSTLSPNAPQMVHVGDVPGDAQAHQPVTGEDADKGTSPHTQDSTRVHGIVQTHLNAGTRGDQHTVRDTETAVDSARANETEAGGEYGCMLGPINRPATKPGQEGLMDVDVETQQALLNSLGRQPLIMASEAPDATACTGVWATLNGSGTAVASNAAGNAYEVNVHERASAMLEDKTQLGSTRVQSATGREPQNPDRKMDQESNSGRDSANELIKKNATDSDQDTIQNLVQNIVPNSGQNNPVISRSNGASEITSELSGTEQANARTNTPMGVDALTSIDLHTPVETHTDTDTHAHKDTHPLTQTHRDTHTSIDERPNTNTQPHVTTHTHTHTHTHTQTSAAQAINYTGARHRGSDSTKHRAHVGESTRPQAHEAHPNDMRQRANGPQQTRDTVTEEAAKVPGAEDVSRTENGFRAVGVSGAEDVSRTENVSPAEELVTASSGSKLRETEVVQAPVTSIPDTSTQLHSHNDTQTATPAVPTESKPHRMDCKRLCTVMGAAPHAFQVFSYALGVVYPEFNQLHLHHAAVAEWTALHDKE</sequence>
<feature type="region of interest" description="Disordered" evidence="1">
    <location>
        <begin position="541"/>
        <end position="565"/>
    </location>
</feature>
<feature type="non-terminal residue" evidence="2">
    <location>
        <position position="618"/>
    </location>
</feature>
<feature type="compositionally biased region" description="Basic residues" evidence="1">
    <location>
        <begin position="34"/>
        <end position="49"/>
    </location>
</feature>
<dbReference type="Proteomes" id="UP000054560">
    <property type="component" value="Unassembled WGS sequence"/>
</dbReference>